<dbReference type="Proteomes" id="UP000464495">
    <property type="component" value="Chromosome"/>
</dbReference>
<dbReference type="KEGG" id="amaq:GO499_05265"/>
<evidence type="ECO:0000313" key="2">
    <source>
        <dbReference type="EMBL" id="QHQ34641.1"/>
    </source>
</evidence>
<accession>A0A6P1SYT8</accession>
<feature type="transmembrane region" description="Helical" evidence="1">
    <location>
        <begin position="40"/>
        <end position="63"/>
    </location>
</feature>
<dbReference type="EMBL" id="CP046620">
    <property type="protein sequence ID" value="QHQ34641.1"/>
    <property type="molecule type" value="Genomic_DNA"/>
</dbReference>
<sequence>MTHRAAGKPNFWLFGFLLALAFLLFEGAFGLMMLSGSGSVFSVALNSSLALLFSVFLIAFLVAGRLRRRLSERELWRVAGASAAFSVLGNAIMIYSMEWANWEMMFEPAAIVALLISFAVLVVVVRATFGLIMRIRLKSLGCDSLAGEMGPPGRF</sequence>
<keyword evidence="1" id="KW-0812">Transmembrane</keyword>
<protein>
    <submittedName>
        <fullName evidence="2">Uncharacterized protein</fullName>
    </submittedName>
</protein>
<evidence type="ECO:0000256" key="1">
    <source>
        <dbReference type="SAM" id="Phobius"/>
    </source>
</evidence>
<organism evidence="2 3">
    <name type="scientific">Algicella marina</name>
    <dbReference type="NCBI Taxonomy" id="2683284"/>
    <lineage>
        <taxon>Bacteria</taxon>
        <taxon>Pseudomonadati</taxon>
        <taxon>Pseudomonadota</taxon>
        <taxon>Alphaproteobacteria</taxon>
        <taxon>Rhodobacterales</taxon>
        <taxon>Paracoccaceae</taxon>
        <taxon>Algicella</taxon>
    </lineage>
</organism>
<dbReference type="AlphaFoldDB" id="A0A6P1SYT8"/>
<feature type="transmembrane region" description="Helical" evidence="1">
    <location>
        <begin position="12"/>
        <end position="34"/>
    </location>
</feature>
<dbReference type="RefSeq" id="WP_161861210.1">
    <property type="nucleotide sequence ID" value="NZ_CP046620.1"/>
</dbReference>
<reference evidence="2 3" key="1">
    <citation type="submission" date="2019-12" db="EMBL/GenBank/DDBJ databases">
        <title>Complete genome sequence of Algicella marina strain 9Alg 56(T) isolated from the red alga Tichocarpus crinitus.</title>
        <authorList>
            <person name="Kim S.-G."/>
            <person name="Nedashkovskaya O.I."/>
        </authorList>
    </citation>
    <scope>NUCLEOTIDE SEQUENCE [LARGE SCALE GENOMIC DNA]</scope>
    <source>
        <strain evidence="2 3">9Alg 56</strain>
    </source>
</reference>
<proteinExistence type="predicted"/>
<evidence type="ECO:0000313" key="3">
    <source>
        <dbReference type="Proteomes" id="UP000464495"/>
    </source>
</evidence>
<keyword evidence="3" id="KW-1185">Reference proteome</keyword>
<feature type="transmembrane region" description="Helical" evidence="1">
    <location>
        <begin position="75"/>
        <end position="97"/>
    </location>
</feature>
<keyword evidence="1" id="KW-0472">Membrane</keyword>
<keyword evidence="1" id="KW-1133">Transmembrane helix</keyword>
<gene>
    <name evidence="2" type="ORF">GO499_05265</name>
</gene>
<name>A0A6P1SYT8_9RHOB</name>
<feature type="transmembrane region" description="Helical" evidence="1">
    <location>
        <begin position="109"/>
        <end position="129"/>
    </location>
</feature>